<evidence type="ECO:0000313" key="2">
    <source>
        <dbReference type="EMBL" id="QJA46907.1"/>
    </source>
</evidence>
<evidence type="ECO:0000313" key="5">
    <source>
        <dbReference type="EMBL" id="QJH94736.1"/>
    </source>
</evidence>
<evidence type="ECO:0000313" key="3">
    <source>
        <dbReference type="EMBL" id="QJA63846.1"/>
    </source>
</evidence>
<accession>A0A6H1ZHW1</accession>
<dbReference type="EMBL" id="MT144605">
    <property type="protein sequence ID" value="QJH94736.1"/>
    <property type="molecule type" value="Genomic_DNA"/>
</dbReference>
<dbReference type="EMBL" id="MT141507">
    <property type="protein sequence ID" value="QJA63846.1"/>
    <property type="molecule type" value="Genomic_DNA"/>
</dbReference>
<dbReference type="EMBL" id="MT142511">
    <property type="protein sequence ID" value="QJA83455.1"/>
    <property type="molecule type" value="Genomic_DNA"/>
</dbReference>
<evidence type="ECO:0000256" key="1">
    <source>
        <dbReference type="SAM" id="MobiDB-lite"/>
    </source>
</evidence>
<reference evidence="2" key="1">
    <citation type="submission" date="2020-03" db="EMBL/GenBank/DDBJ databases">
        <title>The deep terrestrial virosphere.</title>
        <authorList>
            <person name="Holmfeldt K."/>
            <person name="Nilsson E."/>
            <person name="Simone D."/>
            <person name="Lopez-Fernandez M."/>
            <person name="Wu X."/>
            <person name="de Brujin I."/>
            <person name="Lundin D."/>
            <person name="Andersson A."/>
            <person name="Bertilsson S."/>
            <person name="Dopson M."/>
        </authorList>
    </citation>
    <scope>NUCLEOTIDE SEQUENCE</scope>
    <source>
        <strain evidence="4">MM415A00279</strain>
        <strain evidence="3">MM415B00575</strain>
        <strain evidence="2">TM448A00577</strain>
        <strain evidence="5">TM448B00295</strain>
    </source>
</reference>
<dbReference type="AlphaFoldDB" id="A0A6H1ZHW1"/>
<protein>
    <submittedName>
        <fullName evidence="2">Uncharacterized protein</fullName>
    </submittedName>
</protein>
<feature type="region of interest" description="Disordered" evidence="1">
    <location>
        <begin position="1"/>
        <end position="21"/>
    </location>
</feature>
<gene>
    <name evidence="4" type="ORF">MM415A00279_0013</name>
    <name evidence="3" type="ORF">MM415B00575_0018</name>
    <name evidence="2" type="ORF">TM448A00577_0015</name>
    <name evidence="5" type="ORF">TM448B00295_0012</name>
</gene>
<proteinExistence type="predicted"/>
<name>A0A6H1ZHW1_9ZZZZ</name>
<evidence type="ECO:0000313" key="4">
    <source>
        <dbReference type="EMBL" id="QJA83455.1"/>
    </source>
</evidence>
<dbReference type="EMBL" id="MT144025">
    <property type="protein sequence ID" value="QJA46907.1"/>
    <property type="molecule type" value="Genomic_DNA"/>
</dbReference>
<sequence length="104" mass="11877">MESGPSISPVTLRPKQLHDKDQSHIRAVAKEKTLREQAENLDIAQSDIGQHFLDVISSKLQVRITQLIREDPESVAYEKILTDLGFKYNAAKKAVDELYRRQFA</sequence>
<organism evidence="2">
    <name type="scientific">viral metagenome</name>
    <dbReference type="NCBI Taxonomy" id="1070528"/>
    <lineage>
        <taxon>unclassified sequences</taxon>
        <taxon>metagenomes</taxon>
        <taxon>organismal metagenomes</taxon>
    </lineage>
</organism>